<keyword evidence="2" id="KW-1185">Reference proteome</keyword>
<name>A0A158HYX5_9BURK</name>
<reference evidence="1" key="1">
    <citation type="submission" date="2016-01" db="EMBL/GenBank/DDBJ databases">
        <authorList>
            <person name="Peeters C."/>
        </authorList>
    </citation>
    <scope>NUCLEOTIDE SEQUENCE [LARGE SCALE GENOMIC DNA]</scope>
    <source>
        <strain evidence="1">LMG 22940</strain>
    </source>
</reference>
<evidence type="ECO:0000313" key="2">
    <source>
        <dbReference type="Proteomes" id="UP000054770"/>
    </source>
</evidence>
<comment type="caution">
    <text evidence="1">The sequence shown here is derived from an EMBL/GenBank/DDBJ whole genome shotgun (WGS) entry which is preliminary data.</text>
</comment>
<accession>A0A158HYX5</accession>
<dbReference type="AlphaFoldDB" id="A0A158HYX5"/>
<protein>
    <submittedName>
        <fullName evidence="1">Uncharacterized protein</fullName>
    </submittedName>
</protein>
<dbReference type="Proteomes" id="UP000054770">
    <property type="component" value="Unassembled WGS sequence"/>
</dbReference>
<organism evidence="1 2">
    <name type="scientific">Caballeronia choica</name>
    <dbReference type="NCBI Taxonomy" id="326476"/>
    <lineage>
        <taxon>Bacteria</taxon>
        <taxon>Pseudomonadati</taxon>
        <taxon>Pseudomonadota</taxon>
        <taxon>Betaproteobacteria</taxon>
        <taxon>Burkholderiales</taxon>
        <taxon>Burkholderiaceae</taxon>
        <taxon>Caballeronia</taxon>
    </lineage>
</organism>
<proteinExistence type="predicted"/>
<evidence type="ECO:0000313" key="1">
    <source>
        <dbReference type="EMBL" id="SAL49488.1"/>
    </source>
</evidence>
<dbReference type="EMBL" id="FCON02000021">
    <property type="protein sequence ID" value="SAL49488.1"/>
    <property type="molecule type" value="Genomic_DNA"/>
</dbReference>
<sequence>MWANMRILRLRSCGRDAALLFAGDTRDEREAQALSRHLSRGPRRTCSATGHAWMMTMSDERALELVSRTGFVGESRGMRFEKSVPPGVI</sequence>
<gene>
    <name evidence="1" type="ORF">AWB68_02446</name>
</gene>